<dbReference type="AlphaFoldDB" id="A0A7S0JJS9"/>
<dbReference type="GO" id="GO:0006398">
    <property type="term" value="P:mRNA 3'-end processing by stem-loop binding and cleavage"/>
    <property type="evidence" value="ECO:0007669"/>
    <property type="project" value="TreeGrafter"/>
</dbReference>
<dbReference type="InterPro" id="IPR011108">
    <property type="entry name" value="RMMBL"/>
</dbReference>
<dbReference type="SMART" id="SM01027">
    <property type="entry name" value="Beta-Casp"/>
    <property type="match status" value="1"/>
</dbReference>
<comment type="subcellular location">
    <subcellularLocation>
        <location evidence="1">Nucleus</location>
    </subcellularLocation>
</comment>
<dbReference type="GO" id="GO:0005847">
    <property type="term" value="C:mRNA cleavage and polyadenylation specificity factor complex"/>
    <property type="evidence" value="ECO:0007669"/>
    <property type="project" value="TreeGrafter"/>
</dbReference>
<evidence type="ECO:0000256" key="4">
    <source>
        <dbReference type="ARBA" id="ARBA00022801"/>
    </source>
</evidence>
<keyword evidence="5" id="KW-0539">Nucleus</keyword>
<evidence type="ECO:0000256" key="3">
    <source>
        <dbReference type="ARBA" id="ARBA00022722"/>
    </source>
</evidence>
<organism evidence="10">
    <name type="scientific">Calcidiscus leptoporus</name>
    <dbReference type="NCBI Taxonomy" id="127549"/>
    <lineage>
        <taxon>Eukaryota</taxon>
        <taxon>Haptista</taxon>
        <taxon>Haptophyta</taxon>
        <taxon>Prymnesiophyceae</taxon>
        <taxon>Coccolithales</taxon>
        <taxon>Calcidiscaceae</taxon>
        <taxon>Calcidiscus</taxon>
    </lineage>
</organism>
<dbReference type="CDD" id="cd16292">
    <property type="entry name" value="CPSF3-like_MBL-fold"/>
    <property type="match status" value="1"/>
</dbReference>
<dbReference type="InterPro" id="IPR021718">
    <property type="entry name" value="CPSF73-100_C"/>
</dbReference>
<evidence type="ECO:0000256" key="2">
    <source>
        <dbReference type="ARBA" id="ARBA00022664"/>
    </source>
</evidence>
<dbReference type="GO" id="GO:0004521">
    <property type="term" value="F:RNA endonuclease activity"/>
    <property type="evidence" value="ECO:0007669"/>
    <property type="project" value="TreeGrafter"/>
</dbReference>
<evidence type="ECO:0000259" key="9">
    <source>
        <dbReference type="SMART" id="SM01098"/>
    </source>
</evidence>
<gene>
    <name evidence="10" type="ORF">CLEP1334_LOCUS29269</name>
</gene>
<dbReference type="PANTHER" id="PTHR11203">
    <property type="entry name" value="CLEAVAGE AND POLYADENYLATION SPECIFICITY FACTOR FAMILY MEMBER"/>
    <property type="match status" value="1"/>
</dbReference>
<dbReference type="InterPro" id="IPR022712">
    <property type="entry name" value="Beta_Casp"/>
</dbReference>
<dbReference type="PANTHER" id="PTHR11203:SF11">
    <property type="entry name" value="CLEAVAGE AND POLYADENYLATION SPECIFICITY FACTOR SUBUNIT 3"/>
    <property type="match status" value="1"/>
</dbReference>
<dbReference type="FunFam" id="3.40.50.10890:FF:000001">
    <property type="entry name" value="Cleavage and polyadenylation specificity factor subunit 3"/>
    <property type="match status" value="1"/>
</dbReference>
<keyword evidence="3" id="KW-0540">Nuclease</keyword>
<dbReference type="Pfam" id="PF07521">
    <property type="entry name" value="RMMBL"/>
    <property type="match status" value="1"/>
</dbReference>
<dbReference type="InterPro" id="IPR001279">
    <property type="entry name" value="Metallo-B-lactamas"/>
</dbReference>
<dbReference type="Pfam" id="PF16661">
    <property type="entry name" value="Lactamase_B_6"/>
    <property type="match status" value="1"/>
</dbReference>
<feature type="region of interest" description="Disordered" evidence="6">
    <location>
        <begin position="608"/>
        <end position="627"/>
    </location>
</feature>
<evidence type="ECO:0000256" key="6">
    <source>
        <dbReference type="SAM" id="MobiDB-lite"/>
    </source>
</evidence>
<name>A0A7S0JJS9_9EUKA</name>
<dbReference type="GO" id="GO:0003723">
    <property type="term" value="F:RNA binding"/>
    <property type="evidence" value="ECO:0007669"/>
    <property type="project" value="TreeGrafter"/>
</dbReference>
<feature type="domain" description="Beta-Casp" evidence="8">
    <location>
        <begin position="241"/>
        <end position="363"/>
    </location>
</feature>
<sequence length="712" mass="78877">MTEMDVAMMKVTPLGSGCEVGRSCVVMEFKGHTIMFDCGVHPAHNGFHKLPFFDSVDPSTIDLLLVTHFHMDHCGAVPYFTEHTNFKGRVFMTHPTKAIYRILMHDSVKIGKDDDRLWDEEDLERSMDKIELINYHQVLRHKGIKFWCYNAGHVLGAAMFCVEIAGSRVLYTGDFSRQADRHLLGAETPTEKPHVVIVESTYGVQLHDSREVRERRFTSAVHAIVKRGGRCLIPVFAQGRAQELLLILDAYWRSHQELHGVPIYYASAVAKKCMKIYSTYINMMNNQVRDAHAHGRNPWNFSFISNLSSTATLDDSRPLVIMASPGMLQSGTSRELFERWCPNKLNGLVMPGYSVKGTLAHQLVNSEPQTVKSAAGELLPVHLSIHYVSFSAHSDYAQTSEFIEKCNPLHVVHVHGAEEEMLRLQRELTKTFGKRTSFFAPKNVQPVLLPFKLPKVTDVIGSLARHTPEDGAPISGVCVLKDHKYTLLSPTGLRETTSLTNTTITQRPRFRYSGGARALVRALSRLVAVDEVHGNVVASGQDDGGTWRLQGDVTLTIDAKRQLATLEWDASPIADMIADAASATLLQLQARQLAPELKDEFVRAASQPEAAAGGAGGEASSADDESGRRVSAVLDLLAETYGSIAELPHIKSEGGERKREWQLTVCGSRALLRGDTVPFDVECDNADALDELKQVLARAQRVLEPLRLGALT</sequence>
<dbReference type="SMART" id="SM01098">
    <property type="entry name" value="CPSF73-100_C"/>
    <property type="match status" value="1"/>
</dbReference>
<dbReference type="InterPro" id="IPR036866">
    <property type="entry name" value="RibonucZ/Hydroxyglut_hydro"/>
</dbReference>
<dbReference type="SMART" id="SM00849">
    <property type="entry name" value="Lactamase_B"/>
    <property type="match status" value="1"/>
</dbReference>
<evidence type="ECO:0000256" key="1">
    <source>
        <dbReference type="ARBA" id="ARBA00004123"/>
    </source>
</evidence>
<evidence type="ECO:0000313" key="10">
    <source>
        <dbReference type="EMBL" id="CAD8553978.1"/>
    </source>
</evidence>
<proteinExistence type="predicted"/>
<evidence type="ECO:0000259" key="8">
    <source>
        <dbReference type="SMART" id="SM01027"/>
    </source>
</evidence>
<dbReference type="InterPro" id="IPR050698">
    <property type="entry name" value="MBL"/>
</dbReference>
<feature type="domain" description="Pre-mRNA 3'-end-processing endonuclease polyadenylation factor C-term" evidence="9">
    <location>
        <begin position="470"/>
        <end position="706"/>
    </location>
</feature>
<dbReference type="Pfam" id="PF11718">
    <property type="entry name" value="CPSF73-100_C"/>
    <property type="match status" value="1"/>
</dbReference>
<evidence type="ECO:0000256" key="5">
    <source>
        <dbReference type="ARBA" id="ARBA00023242"/>
    </source>
</evidence>
<dbReference type="EMBL" id="HBER01058594">
    <property type="protein sequence ID" value="CAD8553978.1"/>
    <property type="molecule type" value="Transcribed_RNA"/>
</dbReference>
<dbReference type="Gene3D" id="3.60.15.10">
    <property type="entry name" value="Ribonuclease Z/Hydroxyacylglutathione hydrolase-like"/>
    <property type="match status" value="1"/>
</dbReference>
<evidence type="ECO:0000259" key="7">
    <source>
        <dbReference type="SMART" id="SM00849"/>
    </source>
</evidence>
<accession>A0A7S0JJS9</accession>
<dbReference type="Pfam" id="PF10996">
    <property type="entry name" value="Beta-Casp"/>
    <property type="match status" value="1"/>
</dbReference>
<dbReference type="GO" id="GO:0004534">
    <property type="term" value="F:5'-3' RNA exonuclease activity"/>
    <property type="evidence" value="ECO:0007669"/>
    <property type="project" value="TreeGrafter"/>
</dbReference>
<evidence type="ECO:0008006" key="11">
    <source>
        <dbReference type="Google" id="ProtNLM"/>
    </source>
</evidence>
<reference evidence="10" key="1">
    <citation type="submission" date="2021-01" db="EMBL/GenBank/DDBJ databases">
        <authorList>
            <person name="Corre E."/>
            <person name="Pelletier E."/>
            <person name="Niang G."/>
            <person name="Scheremetjew M."/>
            <person name="Finn R."/>
            <person name="Kale V."/>
            <person name="Holt S."/>
            <person name="Cochrane G."/>
            <person name="Meng A."/>
            <person name="Brown T."/>
            <person name="Cohen L."/>
        </authorList>
    </citation>
    <scope>NUCLEOTIDE SEQUENCE</scope>
    <source>
        <strain evidence="10">RCC1130</strain>
    </source>
</reference>
<protein>
    <recommendedName>
        <fullName evidence="11">Cleavage and polyadenylation specificity factor subunit 3</fullName>
    </recommendedName>
</protein>
<feature type="domain" description="Metallo-beta-lactamase" evidence="7">
    <location>
        <begin position="21"/>
        <end position="224"/>
    </location>
</feature>
<dbReference type="Gene3D" id="3.40.50.10890">
    <property type="match status" value="1"/>
</dbReference>
<dbReference type="SUPFAM" id="SSF56281">
    <property type="entry name" value="Metallo-hydrolase/oxidoreductase"/>
    <property type="match status" value="1"/>
</dbReference>
<keyword evidence="4" id="KW-0378">Hydrolase</keyword>
<keyword evidence="2" id="KW-0507">mRNA processing</keyword>